<evidence type="ECO:0000256" key="6">
    <source>
        <dbReference type="ARBA" id="ARBA00022917"/>
    </source>
</evidence>
<dbReference type="Gene3D" id="3.30.1360.30">
    <property type="entry name" value="GAD-like domain"/>
    <property type="match status" value="1"/>
</dbReference>
<dbReference type="AlphaFoldDB" id="A0A090J0F1"/>
<dbReference type="InterPro" id="IPR004524">
    <property type="entry name" value="Asp-tRNA-ligase_1"/>
</dbReference>
<dbReference type="Proteomes" id="UP000040576">
    <property type="component" value="Unassembled WGS sequence"/>
</dbReference>
<comment type="similarity">
    <text evidence="1 8">Belongs to the class-II aminoacyl-tRNA synthetase family. Type 1 subfamily.</text>
</comment>
<dbReference type="GO" id="GO:0140096">
    <property type="term" value="F:catalytic activity, acting on a protein"/>
    <property type="evidence" value="ECO:0007669"/>
    <property type="project" value="UniProtKB-ARBA"/>
</dbReference>
<dbReference type="eggNOG" id="COG0173">
    <property type="taxonomic scope" value="Bacteria"/>
</dbReference>
<dbReference type="PROSITE" id="PS50862">
    <property type="entry name" value="AA_TRNA_LIGASE_II"/>
    <property type="match status" value="1"/>
</dbReference>
<evidence type="ECO:0000313" key="13">
    <source>
        <dbReference type="Proteomes" id="UP000040576"/>
    </source>
</evidence>
<dbReference type="EC" id="6.1.1.23" evidence="8"/>
<protein>
    <recommendedName>
        <fullName evidence="8">Aspartate--tRNA(Asp/Asn) ligase</fullName>
        <ecNumber evidence="8">6.1.1.23</ecNumber>
    </recommendedName>
    <alternativeName>
        <fullName evidence="8">Aspartyl-tRNA synthetase</fullName>
        <shortName evidence="8">AspRS</shortName>
    </alternativeName>
    <alternativeName>
        <fullName evidence="8">Non-discriminating aspartyl-tRNA synthetase</fullName>
        <shortName evidence="8">ND-AspRS</shortName>
    </alternativeName>
</protein>
<evidence type="ECO:0000313" key="12">
    <source>
        <dbReference type="Proteomes" id="UP000032076"/>
    </source>
</evidence>
<reference evidence="11 12" key="2">
    <citation type="submission" date="2015-01" db="EMBL/GenBank/DDBJ databases">
        <title>Draft Genome Sequences of Four Bacillus thermoamylovorans Strains, Isolated From Food Products.</title>
        <authorList>
            <person name="Krawcyk A.O."/>
            <person name="Berendsen E.M."/>
            <person name="Eijlander R.T."/>
            <person name="de Jong A."/>
            <person name="Wells-Bennik M."/>
            <person name="Kuipers O.P."/>
        </authorList>
    </citation>
    <scope>NUCLEOTIDE SEQUENCE [LARGE SCALE GENOMIC DNA]</scope>
    <source>
        <strain evidence="11 12">B4167</strain>
    </source>
</reference>
<dbReference type="Proteomes" id="UP000032076">
    <property type="component" value="Unassembled WGS sequence"/>
</dbReference>
<evidence type="ECO:0000313" key="10">
    <source>
        <dbReference type="EMBL" id="CEE02138.1"/>
    </source>
</evidence>
<evidence type="ECO:0000259" key="9">
    <source>
        <dbReference type="PROSITE" id="PS50862"/>
    </source>
</evidence>
<dbReference type="Pfam" id="PF00152">
    <property type="entry name" value="tRNA-synt_2"/>
    <property type="match status" value="1"/>
</dbReference>
<accession>A0A090J0F1</accession>
<dbReference type="InterPro" id="IPR045864">
    <property type="entry name" value="aa-tRNA-synth_II/BPL/LPL"/>
</dbReference>
<dbReference type="InterPro" id="IPR004364">
    <property type="entry name" value="Aa-tRNA-synt_II"/>
</dbReference>
<evidence type="ECO:0000256" key="7">
    <source>
        <dbReference type="ARBA" id="ARBA00023146"/>
    </source>
</evidence>
<comment type="catalytic activity">
    <reaction evidence="8">
        <text>tRNA(Asx) + L-aspartate + ATP = L-aspartyl-tRNA(Asx) + AMP + diphosphate</text>
        <dbReference type="Rhea" id="RHEA:18349"/>
        <dbReference type="Rhea" id="RHEA-COMP:9710"/>
        <dbReference type="Rhea" id="RHEA-COMP:9711"/>
        <dbReference type="ChEBI" id="CHEBI:29991"/>
        <dbReference type="ChEBI" id="CHEBI:30616"/>
        <dbReference type="ChEBI" id="CHEBI:33019"/>
        <dbReference type="ChEBI" id="CHEBI:78442"/>
        <dbReference type="ChEBI" id="CHEBI:78516"/>
        <dbReference type="ChEBI" id="CHEBI:456215"/>
        <dbReference type="EC" id="6.1.1.23"/>
    </reaction>
</comment>
<dbReference type="GO" id="GO:0004815">
    <property type="term" value="F:aspartate-tRNA ligase activity"/>
    <property type="evidence" value="ECO:0007669"/>
    <property type="project" value="UniProtKB-UniRule"/>
</dbReference>
<dbReference type="SUPFAM" id="SSF50249">
    <property type="entry name" value="Nucleic acid-binding proteins"/>
    <property type="match status" value="1"/>
</dbReference>
<dbReference type="PATRIC" id="fig|35841.6.peg.3340"/>
<feature type="binding site" evidence="8">
    <location>
        <begin position="224"/>
        <end position="226"/>
    </location>
    <ligand>
        <name>ATP</name>
        <dbReference type="ChEBI" id="CHEBI:30616"/>
    </ligand>
</feature>
<name>A0A090J0F1_9BACI</name>
<feature type="domain" description="Aminoacyl-transfer RNA synthetases class-II family profile" evidence="9">
    <location>
        <begin position="145"/>
        <end position="559"/>
    </location>
</feature>
<feature type="binding site" evidence="8">
    <location>
        <position position="224"/>
    </location>
    <ligand>
        <name>L-aspartate</name>
        <dbReference type="ChEBI" id="CHEBI:29991"/>
    </ligand>
</feature>
<evidence type="ECO:0000256" key="8">
    <source>
        <dbReference type="HAMAP-Rule" id="MF_00044"/>
    </source>
</evidence>
<dbReference type="GO" id="GO:0005737">
    <property type="term" value="C:cytoplasm"/>
    <property type="evidence" value="ECO:0007669"/>
    <property type="project" value="UniProtKB-SubCell"/>
</dbReference>
<dbReference type="GO" id="GO:0050560">
    <property type="term" value="F:aspartate-tRNA(Asn) ligase activity"/>
    <property type="evidence" value="ECO:0007669"/>
    <property type="project" value="UniProtKB-EC"/>
</dbReference>
<sequence>MSMFGRTYYCGEISEKNEGETVVLKGWVQKRRDLGGLIFIDLRDRTGIVQVVFNPDVSKEALAIADGVRSEYVLDVQGKVVLREKGTENPKLKTGKIEIHCEKVSVLNESKTPPFMIDNNAEITEEMRLKYRYLDLRRPVMYETLKLRHKTVRAIRDFLDSEAFIEVETPILTKSTPEGARDYLVPSRVHPGEFYALPQSPQLFKQLLMVGGFDRYYQVARCFRDEDLRADRQPEFTQIDIETSFLSQEDIIDIVERMMKKVMKDVKGIDITIPFPRLTYQEAMDRFGSDKPDTRFGLELVDLSEAVKDSGFKVFADTVASGGQVKGINVKKAADKYSRKDIDGLTEFVKRYGAKGLAWVKVTDQGFNGPIAKFFDEATRSQLTSILEAETGDLLLFVADKQSVVADSLGALRLKLGKDLQLIDEKKFNFLWVTDWPLLEYDDEDGRYYAAHHPFTMPFREDIELLDTDPGKVRAQAYDIVLNGYELGGGSLRIFERDIQEKMFRALGFSEEQARSQFGFLMDAFEYGTPPHGGIALGLDRFVMILAERTNLRDTIAFPKTASASDPLTNAPSGVSQAQLDELQLSVINKEKE</sequence>
<keyword evidence="7 8" id="KW-0030">Aminoacyl-tRNA synthetase</keyword>
<feature type="binding site" evidence="8">
    <location>
        <position position="178"/>
    </location>
    <ligand>
        <name>L-aspartate</name>
        <dbReference type="ChEBI" id="CHEBI:29991"/>
    </ligand>
</feature>
<dbReference type="GO" id="GO:0005524">
    <property type="term" value="F:ATP binding"/>
    <property type="evidence" value="ECO:0007669"/>
    <property type="project" value="UniProtKB-UniRule"/>
</dbReference>
<dbReference type="InterPro" id="IPR006195">
    <property type="entry name" value="aa-tRNA-synth_II"/>
</dbReference>
<dbReference type="Gene3D" id="2.40.50.140">
    <property type="entry name" value="Nucleic acid-binding proteins"/>
    <property type="match status" value="1"/>
</dbReference>
<evidence type="ECO:0000256" key="5">
    <source>
        <dbReference type="ARBA" id="ARBA00022840"/>
    </source>
</evidence>
<dbReference type="SUPFAM" id="SSF55681">
    <property type="entry name" value="Class II aaRS and biotin synthetases"/>
    <property type="match status" value="1"/>
</dbReference>
<dbReference type="HAMAP" id="MF_00044">
    <property type="entry name" value="Asp_tRNA_synth_type1"/>
    <property type="match status" value="1"/>
</dbReference>
<dbReference type="GO" id="GO:0006422">
    <property type="term" value="P:aspartyl-tRNA aminoacylation"/>
    <property type="evidence" value="ECO:0007669"/>
    <property type="project" value="UniProtKB-UniRule"/>
</dbReference>
<dbReference type="InterPro" id="IPR004365">
    <property type="entry name" value="NA-bd_OB_tRNA"/>
</dbReference>
<dbReference type="PRINTS" id="PR01042">
    <property type="entry name" value="TRNASYNTHASP"/>
</dbReference>
<dbReference type="InterPro" id="IPR047089">
    <property type="entry name" value="Asp-tRNA-ligase_1_N"/>
</dbReference>
<keyword evidence="4 8" id="KW-0547">Nucleotide-binding</keyword>
<dbReference type="PANTHER" id="PTHR22594:SF5">
    <property type="entry name" value="ASPARTATE--TRNA LIGASE, MITOCHONDRIAL"/>
    <property type="match status" value="1"/>
</dbReference>
<comment type="caution">
    <text evidence="8">Lacks conserved residue(s) required for the propagation of feature annotation.</text>
</comment>
<dbReference type="STRING" id="35841.B4167_0911"/>
<keyword evidence="3 8" id="KW-0436">Ligase</keyword>
<dbReference type="GO" id="GO:0016740">
    <property type="term" value="F:transferase activity"/>
    <property type="evidence" value="ECO:0007669"/>
    <property type="project" value="UniProtKB-ARBA"/>
</dbReference>
<dbReference type="InterPro" id="IPR002312">
    <property type="entry name" value="Asp/Asn-tRNA-synth_IIb"/>
</dbReference>
<evidence type="ECO:0000256" key="4">
    <source>
        <dbReference type="ARBA" id="ARBA00022741"/>
    </source>
</evidence>
<evidence type="ECO:0000256" key="3">
    <source>
        <dbReference type="ARBA" id="ARBA00022598"/>
    </source>
</evidence>
<keyword evidence="6 8" id="KW-0648">Protein biosynthesis</keyword>
<comment type="subunit">
    <text evidence="8">Homodimer.</text>
</comment>
<evidence type="ECO:0000256" key="1">
    <source>
        <dbReference type="ARBA" id="ARBA00006303"/>
    </source>
</evidence>
<feature type="region of interest" description="Aspartate" evidence="8">
    <location>
        <begin position="202"/>
        <end position="205"/>
    </location>
</feature>
<dbReference type="Pfam" id="PF01336">
    <property type="entry name" value="tRNA_anti-codon"/>
    <property type="match status" value="1"/>
</dbReference>
<feature type="binding site" evidence="8">
    <location>
        <position position="233"/>
    </location>
    <ligand>
        <name>ATP</name>
        <dbReference type="ChEBI" id="CHEBI:30616"/>
    </ligand>
</feature>
<dbReference type="Pfam" id="PF02938">
    <property type="entry name" value="GAD"/>
    <property type="match status" value="1"/>
</dbReference>
<organism evidence="10 13">
    <name type="scientific">Caldibacillus thermoamylovorans</name>
    <dbReference type="NCBI Taxonomy" id="35841"/>
    <lineage>
        <taxon>Bacteria</taxon>
        <taxon>Bacillati</taxon>
        <taxon>Bacillota</taxon>
        <taxon>Bacilli</taxon>
        <taxon>Bacillales</taxon>
        <taxon>Bacillaceae</taxon>
        <taxon>Caldibacillus</taxon>
    </lineage>
</organism>
<evidence type="ECO:0000313" key="11">
    <source>
        <dbReference type="EMBL" id="KIO70219.1"/>
    </source>
</evidence>
<dbReference type="InterPro" id="IPR012340">
    <property type="entry name" value="NA-bd_OB-fold"/>
</dbReference>
<dbReference type="CDD" id="cd00777">
    <property type="entry name" value="AspRS_core"/>
    <property type="match status" value="1"/>
</dbReference>
<comment type="function">
    <text evidence="8">Aspartyl-tRNA synthetase with relaxed tRNA specificity since it is able to aspartylate not only its cognate tRNA(Asp) but also tRNA(Asn). Reaction proceeds in two steps: L-aspartate is first activated by ATP to form Asp-AMP and then transferred to the acceptor end of tRNA(Asp/Asn).</text>
</comment>
<dbReference type="EMBL" id="CCRF01000065">
    <property type="protein sequence ID" value="CEE02138.1"/>
    <property type="molecule type" value="Genomic_DNA"/>
</dbReference>
<dbReference type="EMBL" id="JXLU01000147">
    <property type="protein sequence ID" value="KIO70219.1"/>
    <property type="molecule type" value="Genomic_DNA"/>
</dbReference>
<gene>
    <name evidence="8 10" type="primary">aspS</name>
    <name evidence="11" type="ORF">B4167_0911</name>
    <name evidence="10" type="ORF">BT1A1_2317</name>
</gene>
<feature type="binding site" evidence="8">
    <location>
        <position position="452"/>
    </location>
    <ligand>
        <name>L-aspartate</name>
        <dbReference type="ChEBI" id="CHEBI:29991"/>
    </ligand>
</feature>
<dbReference type="InterPro" id="IPR004115">
    <property type="entry name" value="GAD-like_sf"/>
</dbReference>
<dbReference type="InterPro" id="IPR029351">
    <property type="entry name" value="GAD_dom"/>
</dbReference>
<proteinExistence type="inferred from homology"/>
<feature type="binding site" evidence="8">
    <location>
        <position position="486"/>
    </location>
    <ligand>
        <name>ATP</name>
        <dbReference type="ChEBI" id="CHEBI:30616"/>
    </ligand>
</feature>
<reference evidence="10 13" key="1">
    <citation type="submission" date="2014-07" db="EMBL/GenBank/DDBJ databases">
        <authorList>
            <person name="Wibberg Daniel"/>
        </authorList>
    </citation>
    <scope>NUCLEOTIDE SEQUENCE [LARGE SCALE GENOMIC DNA]</scope>
</reference>
<dbReference type="NCBIfam" id="NF001750">
    <property type="entry name" value="PRK00476.1"/>
    <property type="match status" value="1"/>
</dbReference>
<keyword evidence="13" id="KW-1185">Reference proteome</keyword>
<dbReference type="Gene3D" id="3.30.930.10">
    <property type="entry name" value="Bira Bifunctional Protein, Domain 2"/>
    <property type="match status" value="1"/>
</dbReference>
<keyword evidence="5 8" id="KW-0067">ATP-binding</keyword>
<dbReference type="NCBIfam" id="TIGR00459">
    <property type="entry name" value="aspS_bact"/>
    <property type="match status" value="1"/>
</dbReference>
<evidence type="ECO:0000256" key="2">
    <source>
        <dbReference type="ARBA" id="ARBA00022490"/>
    </source>
</evidence>
<dbReference type="GO" id="GO:0003676">
    <property type="term" value="F:nucleic acid binding"/>
    <property type="evidence" value="ECO:0007669"/>
    <property type="project" value="InterPro"/>
</dbReference>
<keyword evidence="2 8" id="KW-0963">Cytoplasm</keyword>
<feature type="binding site" evidence="8">
    <location>
        <position position="493"/>
    </location>
    <ligand>
        <name>L-aspartate</name>
        <dbReference type="ChEBI" id="CHEBI:29991"/>
    </ligand>
</feature>
<dbReference type="SUPFAM" id="SSF55261">
    <property type="entry name" value="GAD domain-like"/>
    <property type="match status" value="1"/>
</dbReference>
<dbReference type="CDD" id="cd04317">
    <property type="entry name" value="EcAspRS_like_N"/>
    <property type="match status" value="1"/>
</dbReference>
<dbReference type="PANTHER" id="PTHR22594">
    <property type="entry name" value="ASPARTYL/LYSYL-TRNA SYNTHETASE"/>
    <property type="match status" value="1"/>
</dbReference>
<feature type="site" description="Important for tRNA non-discrimination" evidence="8">
    <location>
        <position position="86"/>
    </location>
</feature>
<comment type="subcellular location">
    <subcellularLocation>
        <location evidence="8">Cytoplasm</location>
    </subcellularLocation>
</comment>
<feature type="binding site" evidence="8">
    <location>
        <begin position="538"/>
        <end position="541"/>
    </location>
    <ligand>
        <name>ATP</name>
        <dbReference type="ChEBI" id="CHEBI:30616"/>
    </ligand>
</feature>
<dbReference type="InterPro" id="IPR047090">
    <property type="entry name" value="AspRS_core"/>
</dbReference>